<dbReference type="OrthoDB" id="9764892at2"/>
<gene>
    <name evidence="10" type="ORF">C683_0248</name>
</gene>
<dbReference type="InterPro" id="IPR020617">
    <property type="entry name" value="Thiolase_C"/>
</dbReference>
<dbReference type="NCBIfam" id="TIGR01930">
    <property type="entry name" value="AcCoA-C-Actrans"/>
    <property type="match status" value="1"/>
</dbReference>
<dbReference type="PROSITE" id="PS00099">
    <property type="entry name" value="THIOLASE_3"/>
    <property type="match status" value="1"/>
</dbReference>
<dbReference type="GO" id="GO:0003985">
    <property type="term" value="F:acetyl-CoA C-acetyltransferase activity"/>
    <property type="evidence" value="ECO:0007669"/>
    <property type="project" value="UniProtKB-EC"/>
</dbReference>
<dbReference type="PROSITE" id="PS00737">
    <property type="entry name" value="THIOLASE_2"/>
    <property type="match status" value="1"/>
</dbReference>
<keyword evidence="3 7" id="KW-0808">Transferase</keyword>
<feature type="active site" description="Acyl-thioester intermediate" evidence="6">
    <location>
        <position position="87"/>
    </location>
</feature>
<protein>
    <recommendedName>
        <fullName evidence="2">acetyl-CoA C-acetyltransferase</fullName>
        <ecNumber evidence="2">2.3.1.9</ecNumber>
    </recommendedName>
    <alternativeName>
        <fullName evidence="5">Acetoacetyl-CoA thiolase</fullName>
    </alternativeName>
</protein>
<evidence type="ECO:0000313" key="11">
    <source>
        <dbReference type="Proteomes" id="UP000016057"/>
    </source>
</evidence>
<dbReference type="PROSITE" id="PS00098">
    <property type="entry name" value="THIOLASE_1"/>
    <property type="match status" value="1"/>
</dbReference>
<dbReference type="PIRSF" id="PIRSF000429">
    <property type="entry name" value="Ac-CoA_Ac_transf"/>
    <property type="match status" value="1"/>
</dbReference>
<dbReference type="InterPro" id="IPR016039">
    <property type="entry name" value="Thiolase-like"/>
</dbReference>
<dbReference type="Pfam" id="PF02803">
    <property type="entry name" value="Thiolase_C"/>
    <property type="match status" value="1"/>
</dbReference>
<evidence type="ECO:0000256" key="1">
    <source>
        <dbReference type="ARBA" id="ARBA00010982"/>
    </source>
</evidence>
<dbReference type="PANTHER" id="PTHR18919">
    <property type="entry name" value="ACETYL-COA C-ACYLTRANSFERASE"/>
    <property type="match status" value="1"/>
</dbReference>
<dbReference type="InterPro" id="IPR020615">
    <property type="entry name" value="Thiolase_acyl_enz_int_AS"/>
</dbReference>
<dbReference type="EMBL" id="AMYT01000008">
    <property type="protein sequence ID" value="EKU27783.1"/>
    <property type="molecule type" value="Genomic_DNA"/>
</dbReference>
<dbReference type="Gene3D" id="3.40.47.10">
    <property type="match status" value="2"/>
</dbReference>
<dbReference type="RefSeq" id="WP_009488522.1">
    <property type="nucleotide sequence ID" value="NZ_AMYT01000008.1"/>
</dbReference>
<feature type="active site" description="Proton acceptor" evidence="6">
    <location>
        <position position="331"/>
    </location>
</feature>
<dbReference type="Pfam" id="PF00108">
    <property type="entry name" value="Thiolase_N"/>
    <property type="match status" value="1"/>
</dbReference>
<dbReference type="EC" id="2.3.1.9" evidence="2"/>
<dbReference type="InterPro" id="IPR020616">
    <property type="entry name" value="Thiolase_N"/>
</dbReference>
<dbReference type="Proteomes" id="UP000016057">
    <property type="component" value="Unassembled WGS sequence"/>
</dbReference>
<comment type="caution">
    <text evidence="10">The sequence shown here is derived from an EMBL/GenBank/DDBJ whole genome shotgun (WGS) entry which is preliminary data.</text>
</comment>
<dbReference type="SUPFAM" id="SSF53901">
    <property type="entry name" value="Thiolase-like"/>
    <property type="match status" value="2"/>
</dbReference>
<evidence type="ECO:0000259" key="8">
    <source>
        <dbReference type="Pfam" id="PF00108"/>
    </source>
</evidence>
<dbReference type="CDD" id="cd00751">
    <property type="entry name" value="thiolase"/>
    <property type="match status" value="1"/>
</dbReference>
<comment type="similarity">
    <text evidence="1 7">Belongs to the thiolase-like superfamily. Thiolase family.</text>
</comment>
<organism evidence="10 11">
    <name type="scientific">Catellicoccus marimammalium M35/04/3</name>
    <dbReference type="NCBI Taxonomy" id="1234409"/>
    <lineage>
        <taxon>Bacteria</taxon>
        <taxon>Bacillati</taxon>
        <taxon>Bacillota</taxon>
        <taxon>Bacilli</taxon>
        <taxon>Lactobacillales</taxon>
        <taxon>Enterococcaceae</taxon>
        <taxon>Catellicoccus</taxon>
    </lineage>
</organism>
<dbReference type="InterPro" id="IPR002155">
    <property type="entry name" value="Thiolase"/>
</dbReference>
<reference evidence="10 11" key="1">
    <citation type="journal article" date="2013" name="Genome Announc.">
        <title>Draft Genome Sequence of Catellicoccus marimammalium, a Novel Species Commonly Found in Gull Feces.</title>
        <authorList>
            <person name="Weigand M.R."/>
            <person name="Ryu H."/>
            <person name="Bozcek L."/>
            <person name="Konstantinidis K.T."/>
            <person name="Santo Domingo J.W."/>
        </authorList>
    </citation>
    <scope>NUCLEOTIDE SEQUENCE [LARGE SCALE GENOMIC DNA]</scope>
    <source>
        <strain evidence="10 11">M35/04/3</strain>
    </source>
</reference>
<dbReference type="STRING" id="1234409.C683_0248"/>
<dbReference type="InterPro" id="IPR020610">
    <property type="entry name" value="Thiolase_AS"/>
</dbReference>
<evidence type="ECO:0000256" key="3">
    <source>
        <dbReference type="ARBA" id="ARBA00022679"/>
    </source>
</evidence>
<feature type="active site" description="Proton acceptor" evidence="6">
    <location>
        <position position="361"/>
    </location>
</feature>
<dbReference type="PANTHER" id="PTHR18919:SF107">
    <property type="entry name" value="ACETYL-COA ACETYLTRANSFERASE, CYTOSOLIC"/>
    <property type="match status" value="1"/>
</dbReference>
<keyword evidence="11" id="KW-1185">Reference proteome</keyword>
<feature type="domain" description="Thiolase C-terminal" evidence="9">
    <location>
        <begin position="253"/>
        <end position="372"/>
    </location>
</feature>
<evidence type="ECO:0000259" key="9">
    <source>
        <dbReference type="Pfam" id="PF02803"/>
    </source>
</evidence>
<dbReference type="InterPro" id="IPR020613">
    <property type="entry name" value="Thiolase_CS"/>
</dbReference>
<name>K8ZML3_9ENTE</name>
<evidence type="ECO:0000256" key="6">
    <source>
        <dbReference type="PIRSR" id="PIRSR000429-1"/>
    </source>
</evidence>
<evidence type="ECO:0000256" key="2">
    <source>
        <dbReference type="ARBA" id="ARBA00012705"/>
    </source>
</evidence>
<dbReference type="AlphaFoldDB" id="K8ZML3"/>
<evidence type="ECO:0000256" key="7">
    <source>
        <dbReference type="RuleBase" id="RU003557"/>
    </source>
</evidence>
<accession>K8ZML3</accession>
<dbReference type="PATRIC" id="fig|1234409.3.peg.219"/>
<dbReference type="eggNOG" id="COG0183">
    <property type="taxonomic scope" value="Bacteria"/>
</dbReference>
<evidence type="ECO:0000256" key="5">
    <source>
        <dbReference type="ARBA" id="ARBA00030755"/>
    </source>
</evidence>
<feature type="domain" description="Thiolase N-terminal" evidence="8">
    <location>
        <begin position="3"/>
        <end position="245"/>
    </location>
</feature>
<sequence>MKIAIVGMNRTPFAKFNGGFKDLAPNEIAAAAVKGLLDKEPKLKDLCDKVILGEVFGAGVGQNPARFAAIKAGLSEKVTAMTVNQVCGSGLLSLDLAAQMLETGRAQCIIAGGVDSFTKTPLLKDRFTEEITDSFDDGLADDFSHEKMGVTAENVARAFHITREEQDAFAYQSQQKAKAAQDAGKFAQVITPVAGIEADECLRPTTSLEKLATLKTVFAEDGTVTAGNSSALSDGAAVVALMTEEKAKAEGLPILATIQNFVEVGMDPEYMGVAPILAIQMLCQKEHRTIDDYDYIELNEAFASQSVACQKELNIPKEKLNIWGGAIALGHPLGASGTRLVMQMVQQLEENDKHLGLVSLCIGGGMGMALEVVRDK</sequence>
<evidence type="ECO:0000313" key="10">
    <source>
        <dbReference type="EMBL" id="EKU27783.1"/>
    </source>
</evidence>
<keyword evidence="4 7" id="KW-0012">Acyltransferase</keyword>
<proteinExistence type="inferred from homology"/>
<evidence type="ECO:0000256" key="4">
    <source>
        <dbReference type="ARBA" id="ARBA00023315"/>
    </source>
</evidence>